<feature type="signal peptide" evidence="1">
    <location>
        <begin position="1"/>
        <end position="30"/>
    </location>
</feature>
<keyword evidence="1" id="KW-0732">Signal</keyword>
<protein>
    <submittedName>
        <fullName evidence="2">Uncharacterized protein</fullName>
    </submittedName>
</protein>
<dbReference type="RefSeq" id="WP_209845726.1">
    <property type="nucleotide sequence ID" value="NZ_CBCRVE010000001.1"/>
</dbReference>
<sequence>MVRMKKWFQVSTAFILAMSLVMVFSLSAEAAPVAESGALTSPPPIEFQTNSLNSSFQYLYDGSNSFTNLGNLQVKLTGTTYAYDVVDSIGVDITLQRWTGAQWVDVSTINKSGTNVATYSGEGTWSVTSGYYYRVKTFHWAKEGTVKESSALYSSSVLVTN</sequence>
<evidence type="ECO:0000313" key="3">
    <source>
        <dbReference type="Proteomes" id="UP001519273"/>
    </source>
</evidence>
<dbReference type="Proteomes" id="UP001519273">
    <property type="component" value="Unassembled WGS sequence"/>
</dbReference>
<keyword evidence="3" id="KW-1185">Reference proteome</keyword>
<proteinExistence type="predicted"/>
<feature type="chain" id="PRO_5045520917" evidence="1">
    <location>
        <begin position="31"/>
        <end position="161"/>
    </location>
</feature>
<evidence type="ECO:0000256" key="1">
    <source>
        <dbReference type="SAM" id="SignalP"/>
    </source>
</evidence>
<name>A0ABS4H0F2_9BACL</name>
<dbReference type="EMBL" id="JAGGKP010000001">
    <property type="protein sequence ID" value="MBP1935990.1"/>
    <property type="molecule type" value="Genomic_DNA"/>
</dbReference>
<evidence type="ECO:0000313" key="2">
    <source>
        <dbReference type="EMBL" id="MBP1935990.1"/>
    </source>
</evidence>
<accession>A0ABS4H0F2</accession>
<reference evidence="2 3" key="1">
    <citation type="submission" date="2021-03" db="EMBL/GenBank/DDBJ databases">
        <title>Genomic Encyclopedia of Type Strains, Phase IV (KMG-IV): sequencing the most valuable type-strain genomes for metagenomic binning, comparative biology and taxonomic classification.</title>
        <authorList>
            <person name="Goeker M."/>
        </authorList>
    </citation>
    <scope>NUCLEOTIDE SEQUENCE [LARGE SCALE GENOMIC DNA]</scope>
    <source>
        <strain evidence="2 3">DSM 23491</strain>
    </source>
</reference>
<gene>
    <name evidence="2" type="ORF">J2Z20_000851</name>
</gene>
<comment type="caution">
    <text evidence="2">The sequence shown here is derived from an EMBL/GenBank/DDBJ whole genome shotgun (WGS) entry which is preliminary data.</text>
</comment>
<organism evidence="2 3">
    <name type="scientific">Paenibacillus sediminis</name>
    <dbReference type="NCBI Taxonomy" id="664909"/>
    <lineage>
        <taxon>Bacteria</taxon>
        <taxon>Bacillati</taxon>
        <taxon>Bacillota</taxon>
        <taxon>Bacilli</taxon>
        <taxon>Bacillales</taxon>
        <taxon>Paenibacillaceae</taxon>
        <taxon>Paenibacillus</taxon>
    </lineage>
</organism>